<feature type="region of interest" description="Disordered" evidence="1">
    <location>
        <begin position="41"/>
        <end position="161"/>
    </location>
</feature>
<organism evidence="2 3">
    <name type="scientific">Caenorhabditis remanei</name>
    <name type="common">Caenorhabditis vulgaris</name>
    <dbReference type="NCBI Taxonomy" id="31234"/>
    <lineage>
        <taxon>Eukaryota</taxon>
        <taxon>Metazoa</taxon>
        <taxon>Ecdysozoa</taxon>
        <taxon>Nematoda</taxon>
        <taxon>Chromadorea</taxon>
        <taxon>Rhabditida</taxon>
        <taxon>Rhabditina</taxon>
        <taxon>Rhabditomorpha</taxon>
        <taxon>Rhabditoidea</taxon>
        <taxon>Rhabditidae</taxon>
        <taxon>Peloderinae</taxon>
        <taxon>Caenorhabditis</taxon>
    </lineage>
</organism>
<comment type="caution">
    <text evidence="2">The sequence shown here is derived from an EMBL/GenBank/DDBJ whole genome shotgun (WGS) entry which is preliminary data.</text>
</comment>
<gene>
    <name evidence="2" type="ORF">GCK72_012444</name>
</gene>
<sequence>MSSPSSEPGGLPIEKERLLRKAQKENPTAYSTVVTLTDSDEEIEIIVPRQPESVESPGSSSSDASARPSPEVPKAPAVLRDSEIQEISNLENENRRENEEDAIALIGQSMHPTRAAVKQLRGKNPNEGQAGQGWTSGAPAVKKPRKTARLQQVKRGGDGKK</sequence>
<dbReference type="CTD" id="78775500"/>
<evidence type="ECO:0000256" key="1">
    <source>
        <dbReference type="SAM" id="MobiDB-lite"/>
    </source>
</evidence>
<dbReference type="GeneID" id="78775500"/>
<feature type="compositionally biased region" description="Polar residues" evidence="1">
    <location>
        <begin position="126"/>
        <end position="135"/>
    </location>
</feature>
<accession>A0A6A5GN07</accession>
<dbReference type="KEGG" id="crq:GCK72_012444"/>
<evidence type="ECO:0000313" key="2">
    <source>
        <dbReference type="EMBL" id="KAF1755991.1"/>
    </source>
</evidence>
<dbReference type="Proteomes" id="UP000483820">
    <property type="component" value="Chromosome IV"/>
</dbReference>
<reference evidence="2 3" key="1">
    <citation type="submission" date="2019-12" db="EMBL/GenBank/DDBJ databases">
        <title>Chromosome-level assembly of the Caenorhabditis remanei genome.</title>
        <authorList>
            <person name="Teterina A.A."/>
            <person name="Willis J.H."/>
            <person name="Phillips P.C."/>
        </authorList>
    </citation>
    <scope>NUCLEOTIDE SEQUENCE [LARGE SCALE GENOMIC DNA]</scope>
    <source>
        <strain evidence="2 3">PX506</strain>
        <tissue evidence="2">Whole organism</tissue>
    </source>
</reference>
<name>A0A6A5GN07_CAERE</name>
<feature type="compositionally biased region" description="Low complexity" evidence="1">
    <location>
        <begin position="51"/>
        <end position="69"/>
    </location>
</feature>
<dbReference type="RefSeq" id="XP_053583892.1">
    <property type="nucleotide sequence ID" value="XM_053729120.1"/>
</dbReference>
<proteinExistence type="predicted"/>
<dbReference type="AlphaFoldDB" id="A0A6A5GN07"/>
<protein>
    <submittedName>
        <fullName evidence="2">Uncharacterized protein</fullName>
    </submittedName>
</protein>
<evidence type="ECO:0000313" key="3">
    <source>
        <dbReference type="Proteomes" id="UP000483820"/>
    </source>
</evidence>
<dbReference type="EMBL" id="WUAV01000004">
    <property type="protein sequence ID" value="KAF1755991.1"/>
    <property type="molecule type" value="Genomic_DNA"/>
</dbReference>